<dbReference type="InterPro" id="IPR039355">
    <property type="entry name" value="Transcription_factor_GATA"/>
</dbReference>
<dbReference type="AlphaFoldDB" id="A0A1R1PK58"/>
<gene>
    <name evidence="9" type="ORF">AX774_g5222</name>
</gene>
<feature type="compositionally biased region" description="Polar residues" evidence="7">
    <location>
        <begin position="92"/>
        <end position="106"/>
    </location>
</feature>
<dbReference type="InterPro" id="IPR000679">
    <property type="entry name" value="Znf_GATA"/>
</dbReference>
<dbReference type="GO" id="GO:0000978">
    <property type="term" value="F:RNA polymerase II cis-regulatory region sequence-specific DNA binding"/>
    <property type="evidence" value="ECO:0007669"/>
    <property type="project" value="TreeGrafter"/>
</dbReference>
<feature type="compositionally biased region" description="Low complexity" evidence="7">
    <location>
        <begin position="125"/>
        <end position="136"/>
    </location>
</feature>
<dbReference type="Proteomes" id="UP000188320">
    <property type="component" value="Unassembled WGS sequence"/>
</dbReference>
<dbReference type="GO" id="GO:0045944">
    <property type="term" value="P:positive regulation of transcription by RNA polymerase II"/>
    <property type="evidence" value="ECO:0007669"/>
    <property type="project" value="TreeGrafter"/>
</dbReference>
<proteinExistence type="predicted"/>
<evidence type="ECO:0000256" key="6">
    <source>
        <dbReference type="PROSITE-ProRule" id="PRU00094"/>
    </source>
</evidence>
<evidence type="ECO:0000313" key="9">
    <source>
        <dbReference type="EMBL" id="OMH81327.1"/>
    </source>
</evidence>
<feature type="region of interest" description="Disordered" evidence="7">
    <location>
        <begin position="452"/>
        <end position="473"/>
    </location>
</feature>
<evidence type="ECO:0000256" key="4">
    <source>
        <dbReference type="ARBA" id="ARBA00022833"/>
    </source>
</evidence>
<dbReference type="OrthoDB" id="515401at2759"/>
<evidence type="ECO:0000256" key="7">
    <source>
        <dbReference type="SAM" id="MobiDB-lite"/>
    </source>
</evidence>
<protein>
    <submittedName>
        <fullName evidence="9">GATA zinc finger domain-containing protein</fullName>
    </submittedName>
</protein>
<sequence>MSEYQNYINSKLKQTGEENYIVSYGDSFIKPISIDDRGIKNENTFSISDIGNLGNCYGFVDPAVSLPISTGDLDFVSMETKVLPADTDKETPSSNFQESLGNSSRNSSDEQPKNVLKKKKKTYGPSEPKSKSSTTKRSSRESPECHNCGARNTPLWRRTPDKKNVLCNACGLYYRQYKRHRPLNTMTRGSVPRNEPDTRLGSTNSTLMFAKLSRGRKKRVPADLQYSENSSLSGDTRLTNFSYAFYTGPSNGLNENKSAFSGAVYNDSLAAMNVGSDNLMTPTNDPNHASAGNSNLHASFTSKPESIPFDKIPLENTPFELCMDQGLGAAIPMDPLNYSPGMSAMVQGSEQSSIAKKTYGTIENWSVGTIAENSYHSGTGMHNRMTINNNTCIGCGLLFQDISGQFTLNSNAVYCQHCLSYVIDNLNTLKELGTQNFAQTLDHNNLLNSEYSCTSKSSKQPDTRQPHEPMPAPIEAPLSSSLFQPVNSATLPESNTNPNATEIMPITLHDAGIVPLNLLPLFKDGSGSQNKMYNFKDICYPGHDFSLHGGNSESLVDFDNLSKREGNGN</sequence>
<keyword evidence="4" id="KW-0862">Zinc</keyword>
<dbReference type="EMBL" id="LSSK01000927">
    <property type="protein sequence ID" value="OMH81327.1"/>
    <property type="molecule type" value="Genomic_DNA"/>
</dbReference>
<keyword evidence="5" id="KW-0539">Nucleus</keyword>
<reference evidence="10" key="1">
    <citation type="submission" date="2017-01" db="EMBL/GenBank/DDBJ databases">
        <authorList>
            <person name="Wang Y."/>
            <person name="White M."/>
            <person name="Kvist S."/>
            <person name="Moncalvo J.-M."/>
        </authorList>
    </citation>
    <scope>NUCLEOTIDE SEQUENCE [LARGE SCALE GENOMIC DNA]</scope>
    <source>
        <strain evidence="10">COL-18-3</strain>
    </source>
</reference>
<accession>A0A1R1PK58</accession>
<evidence type="ECO:0000259" key="8">
    <source>
        <dbReference type="PROSITE" id="PS50114"/>
    </source>
</evidence>
<evidence type="ECO:0000256" key="3">
    <source>
        <dbReference type="ARBA" id="ARBA00022771"/>
    </source>
</evidence>
<feature type="region of interest" description="Disordered" evidence="7">
    <location>
        <begin position="84"/>
        <end position="154"/>
    </location>
</feature>
<keyword evidence="10" id="KW-1185">Reference proteome</keyword>
<dbReference type="PANTHER" id="PTHR10071:SF281">
    <property type="entry name" value="BOX A-BINDING FACTOR-RELATED"/>
    <property type="match status" value="1"/>
</dbReference>
<feature type="region of interest" description="Disordered" evidence="7">
    <location>
        <begin position="280"/>
        <end position="299"/>
    </location>
</feature>
<dbReference type="PROSITE" id="PS50114">
    <property type="entry name" value="GATA_ZN_FINGER_2"/>
    <property type="match status" value="1"/>
</dbReference>
<dbReference type="SUPFAM" id="SSF57716">
    <property type="entry name" value="Glucocorticoid receptor-like (DNA-binding domain)"/>
    <property type="match status" value="1"/>
</dbReference>
<dbReference type="GO" id="GO:0000122">
    <property type="term" value="P:negative regulation of transcription by RNA polymerase II"/>
    <property type="evidence" value="ECO:0007669"/>
    <property type="project" value="TreeGrafter"/>
</dbReference>
<evidence type="ECO:0000256" key="5">
    <source>
        <dbReference type="ARBA" id="ARBA00023242"/>
    </source>
</evidence>
<evidence type="ECO:0000256" key="2">
    <source>
        <dbReference type="ARBA" id="ARBA00022723"/>
    </source>
</evidence>
<organism evidence="9 10">
    <name type="scientific">Zancudomyces culisetae</name>
    <name type="common">Gut fungus</name>
    <name type="synonym">Smittium culisetae</name>
    <dbReference type="NCBI Taxonomy" id="1213189"/>
    <lineage>
        <taxon>Eukaryota</taxon>
        <taxon>Fungi</taxon>
        <taxon>Fungi incertae sedis</taxon>
        <taxon>Zoopagomycota</taxon>
        <taxon>Kickxellomycotina</taxon>
        <taxon>Harpellomycetes</taxon>
        <taxon>Harpellales</taxon>
        <taxon>Legeriomycetaceae</taxon>
        <taxon>Zancudomyces</taxon>
    </lineage>
</organism>
<comment type="caution">
    <text evidence="9">The sequence shown here is derived from an EMBL/GenBank/DDBJ whole genome shotgun (WGS) entry which is preliminary data.</text>
</comment>
<dbReference type="SMART" id="SM00401">
    <property type="entry name" value="ZnF_GATA"/>
    <property type="match status" value="1"/>
</dbReference>
<dbReference type="GO" id="GO:0008270">
    <property type="term" value="F:zinc ion binding"/>
    <property type="evidence" value="ECO:0007669"/>
    <property type="project" value="UniProtKB-KW"/>
</dbReference>
<feature type="domain" description="GATA-type" evidence="8">
    <location>
        <begin position="139"/>
        <end position="193"/>
    </location>
</feature>
<dbReference type="Pfam" id="PF00320">
    <property type="entry name" value="GATA"/>
    <property type="match status" value="1"/>
</dbReference>
<dbReference type="GO" id="GO:0005634">
    <property type="term" value="C:nucleus"/>
    <property type="evidence" value="ECO:0007669"/>
    <property type="project" value="UniProtKB-SubCell"/>
</dbReference>
<keyword evidence="2" id="KW-0479">Metal-binding</keyword>
<dbReference type="PANTHER" id="PTHR10071">
    <property type="entry name" value="TRANSCRIPTION FACTOR GATA FAMILY MEMBER"/>
    <property type="match status" value="1"/>
</dbReference>
<name>A0A1R1PK58_ZANCU</name>
<dbReference type="InterPro" id="IPR013088">
    <property type="entry name" value="Znf_NHR/GATA"/>
</dbReference>
<keyword evidence="3 6" id="KW-0863">Zinc-finger</keyword>
<dbReference type="GO" id="GO:0000981">
    <property type="term" value="F:DNA-binding transcription factor activity, RNA polymerase II-specific"/>
    <property type="evidence" value="ECO:0007669"/>
    <property type="project" value="TreeGrafter"/>
</dbReference>
<dbReference type="CDD" id="cd00202">
    <property type="entry name" value="ZnF_GATA"/>
    <property type="match status" value="1"/>
</dbReference>
<evidence type="ECO:0000256" key="1">
    <source>
        <dbReference type="ARBA" id="ARBA00004123"/>
    </source>
</evidence>
<dbReference type="Gene3D" id="3.30.50.10">
    <property type="entry name" value="Erythroid Transcription Factor GATA-1, subunit A"/>
    <property type="match status" value="1"/>
</dbReference>
<evidence type="ECO:0000313" key="10">
    <source>
        <dbReference type="Proteomes" id="UP000188320"/>
    </source>
</evidence>
<comment type="subcellular location">
    <subcellularLocation>
        <location evidence="1">Nucleus</location>
    </subcellularLocation>
</comment>